<feature type="domain" description="SAF" evidence="1">
    <location>
        <begin position="100"/>
        <end position="163"/>
    </location>
</feature>
<evidence type="ECO:0000313" key="2">
    <source>
        <dbReference type="EMBL" id="RXZ67169.1"/>
    </source>
</evidence>
<dbReference type="Proteomes" id="UP000293865">
    <property type="component" value="Unassembled WGS sequence"/>
</dbReference>
<keyword evidence="3" id="KW-1185">Reference proteome</keyword>
<organism evidence="2 3">
    <name type="scientific">Agromyces albus</name>
    <dbReference type="NCBI Taxonomy" id="205332"/>
    <lineage>
        <taxon>Bacteria</taxon>
        <taxon>Bacillati</taxon>
        <taxon>Actinomycetota</taxon>
        <taxon>Actinomycetes</taxon>
        <taxon>Micrococcales</taxon>
        <taxon>Microbacteriaceae</taxon>
        <taxon>Agromyces</taxon>
    </lineage>
</organism>
<gene>
    <name evidence="2" type="ORF">ESP51_18970</name>
</gene>
<protein>
    <recommendedName>
        <fullName evidence="1">SAF domain-containing protein</fullName>
    </recommendedName>
</protein>
<evidence type="ECO:0000259" key="1">
    <source>
        <dbReference type="SMART" id="SM00858"/>
    </source>
</evidence>
<dbReference type="AlphaFoldDB" id="A0A4Q2KR51"/>
<comment type="caution">
    <text evidence="2">The sequence shown here is derived from an EMBL/GenBank/DDBJ whole genome shotgun (WGS) entry which is preliminary data.</text>
</comment>
<proteinExistence type="predicted"/>
<dbReference type="OrthoDB" id="5083100at2"/>
<dbReference type="InterPro" id="IPR013974">
    <property type="entry name" value="SAF"/>
</dbReference>
<evidence type="ECO:0000313" key="3">
    <source>
        <dbReference type="Proteomes" id="UP000293865"/>
    </source>
</evidence>
<reference evidence="2 3" key="1">
    <citation type="submission" date="2019-01" db="EMBL/GenBank/DDBJ databases">
        <title>Agromyces.</title>
        <authorList>
            <person name="Li J."/>
        </authorList>
    </citation>
    <scope>NUCLEOTIDE SEQUENCE [LARGE SCALE GENOMIC DNA]</scope>
    <source>
        <strain evidence="2 3">DSM 15934</strain>
    </source>
</reference>
<dbReference type="EMBL" id="SDPN01000060">
    <property type="protein sequence ID" value="RXZ67169.1"/>
    <property type="molecule type" value="Genomic_DNA"/>
</dbReference>
<accession>A0A4Q2KR51</accession>
<dbReference type="CDD" id="cd11614">
    <property type="entry name" value="SAF_CpaB_FlgA_like"/>
    <property type="match status" value="1"/>
</dbReference>
<sequence length="265" mass="27635">MVRNRPISSPEPGEVMSRLSTCRRRCGANVDNFWASSLLRVTMGAARARHGEGSRPMARRQERGERGSLRLDPRLIIGMVLIAGSTLGVWALISGLDDAAEVYVARETLTPGTRIDAGDLASESVRLGASASQYLAPGDVPEGGLVVTRTVQAGELVPGSAVDQADRTGLATIVVPSRGPLPTELAAGSSVDVWTARQLERGAFEPPAVLVSGAEIAGLVESDGMVADEGVSVELLIPREKVAALLQALAAGDAIDLVPARSNGR</sequence>
<dbReference type="Pfam" id="PF08666">
    <property type="entry name" value="SAF"/>
    <property type="match status" value="1"/>
</dbReference>
<name>A0A4Q2KR51_9MICO</name>
<dbReference type="SMART" id="SM00858">
    <property type="entry name" value="SAF"/>
    <property type="match status" value="1"/>
</dbReference>